<protein>
    <submittedName>
        <fullName evidence="2">Uncharacterized protein</fullName>
    </submittedName>
</protein>
<feature type="transmembrane region" description="Helical" evidence="1">
    <location>
        <begin position="48"/>
        <end position="73"/>
    </location>
</feature>
<evidence type="ECO:0000313" key="2">
    <source>
        <dbReference type="EMBL" id="SCW75221.1"/>
    </source>
</evidence>
<keyword evidence="1" id="KW-0472">Membrane</keyword>
<dbReference type="EMBL" id="FMTS01000006">
    <property type="protein sequence ID" value="SCW75221.1"/>
    <property type="molecule type" value="Genomic_DNA"/>
</dbReference>
<name>A0A1G4T1M9_9CAUL</name>
<keyword evidence="3" id="KW-1185">Reference proteome</keyword>
<keyword evidence="1" id="KW-1133">Transmembrane helix</keyword>
<gene>
    <name evidence="2" type="ORF">SAMN02927928_3135</name>
</gene>
<evidence type="ECO:0000256" key="1">
    <source>
        <dbReference type="SAM" id="Phobius"/>
    </source>
</evidence>
<keyword evidence="1" id="KW-0812">Transmembrane</keyword>
<evidence type="ECO:0000313" key="3">
    <source>
        <dbReference type="Proteomes" id="UP000199150"/>
    </source>
</evidence>
<proteinExistence type="predicted"/>
<dbReference type="Proteomes" id="UP000199150">
    <property type="component" value="Unassembled WGS sequence"/>
</dbReference>
<accession>A0A1G4T1M9</accession>
<reference evidence="3" key="1">
    <citation type="submission" date="2016-10" db="EMBL/GenBank/DDBJ databases">
        <authorList>
            <person name="Varghese N."/>
            <person name="Submissions S."/>
        </authorList>
    </citation>
    <scope>NUCLEOTIDE SEQUENCE [LARGE SCALE GENOMIC DNA]</scope>
    <source>
        <strain evidence="3">CGMCC 1.3431</strain>
    </source>
</reference>
<dbReference type="RefSeq" id="WP_090649894.1">
    <property type="nucleotide sequence ID" value="NZ_CBCRYE010000005.1"/>
</dbReference>
<dbReference type="AlphaFoldDB" id="A0A1G4T1M9"/>
<sequence length="78" mass="8576">MAKYVPSDTFGFDDAVKKNEASYLLSYTPLPSQTEADQGIEDPADKKIPFAITLAATFIICSAVWFGIAYAIIKLLNR</sequence>
<organism evidence="2 3">
    <name type="scientific">Asticcacaulis taihuensis</name>
    <dbReference type="NCBI Taxonomy" id="260084"/>
    <lineage>
        <taxon>Bacteria</taxon>
        <taxon>Pseudomonadati</taxon>
        <taxon>Pseudomonadota</taxon>
        <taxon>Alphaproteobacteria</taxon>
        <taxon>Caulobacterales</taxon>
        <taxon>Caulobacteraceae</taxon>
        <taxon>Asticcacaulis</taxon>
    </lineage>
</organism>